<evidence type="ECO:0000313" key="3">
    <source>
        <dbReference type="EMBL" id="EDV93109.1"/>
    </source>
</evidence>
<dbReference type="AlphaFoldDB" id="B4JIM8"/>
<feature type="region of interest" description="Disordered" evidence="2">
    <location>
        <begin position="63"/>
        <end position="111"/>
    </location>
</feature>
<feature type="compositionally biased region" description="Basic residues" evidence="2">
    <location>
        <begin position="1166"/>
        <end position="1179"/>
    </location>
</feature>
<feature type="coiled-coil region" evidence="1">
    <location>
        <begin position="881"/>
        <end position="908"/>
    </location>
</feature>
<feature type="region of interest" description="Disordered" evidence="2">
    <location>
        <begin position="1145"/>
        <end position="1193"/>
    </location>
</feature>
<evidence type="ECO:0000256" key="1">
    <source>
        <dbReference type="SAM" id="Coils"/>
    </source>
</evidence>
<proteinExistence type="predicted"/>
<dbReference type="eggNOG" id="ENOG502QQ65">
    <property type="taxonomic scope" value="Eukaryota"/>
</dbReference>
<keyword evidence="1" id="KW-0175">Coiled coil</keyword>
<keyword evidence="4" id="KW-1185">Reference proteome</keyword>
<reference evidence="3 4" key="1">
    <citation type="journal article" date="2007" name="Nature">
        <title>Evolution of genes and genomes on the Drosophila phylogeny.</title>
        <authorList>
            <consortium name="Drosophila 12 Genomes Consortium"/>
            <person name="Clark A.G."/>
            <person name="Eisen M.B."/>
            <person name="Smith D.R."/>
            <person name="Bergman C.M."/>
            <person name="Oliver B."/>
            <person name="Markow T.A."/>
            <person name="Kaufman T.C."/>
            <person name="Kellis M."/>
            <person name="Gelbart W."/>
            <person name="Iyer V.N."/>
            <person name="Pollard D.A."/>
            <person name="Sackton T.B."/>
            <person name="Larracuente A.M."/>
            <person name="Singh N.D."/>
            <person name="Abad J.P."/>
            <person name="Abt D.N."/>
            <person name="Adryan B."/>
            <person name="Aguade M."/>
            <person name="Akashi H."/>
            <person name="Anderson W.W."/>
            <person name="Aquadro C.F."/>
            <person name="Ardell D.H."/>
            <person name="Arguello R."/>
            <person name="Artieri C.G."/>
            <person name="Barbash D.A."/>
            <person name="Barker D."/>
            <person name="Barsanti P."/>
            <person name="Batterham P."/>
            <person name="Batzoglou S."/>
            <person name="Begun D."/>
            <person name="Bhutkar A."/>
            <person name="Blanco E."/>
            <person name="Bosak S.A."/>
            <person name="Bradley R.K."/>
            <person name="Brand A.D."/>
            <person name="Brent M.R."/>
            <person name="Brooks A.N."/>
            <person name="Brown R.H."/>
            <person name="Butlin R.K."/>
            <person name="Caggese C."/>
            <person name="Calvi B.R."/>
            <person name="Bernardo de Carvalho A."/>
            <person name="Caspi A."/>
            <person name="Castrezana S."/>
            <person name="Celniker S.E."/>
            <person name="Chang J.L."/>
            <person name="Chapple C."/>
            <person name="Chatterji S."/>
            <person name="Chinwalla A."/>
            <person name="Civetta A."/>
            <person name="Clifton S.W."/>
            <person name="Comeron J.M."/>
            <person name="Costello J.C."/>
            <person name="Coyne J.A."/>
            <person name="Daub J."/>
            <person name="David R.G."/>
            <person name="Delcher A.L."/>
            <person name="Delehaunty K."/>
            <person name="Do C.B."/>
            <person name="Ebling H."/>
            <person name="Edwards K."/>
            <person name="Eickbush T."/>
            <person name="Evans J.D."/>
            <person name="Filipski A."/>
            <person name="Findeiss S."/>
            <person name="Freyhult E."/>
            <person name="Fulton L."/>
            <person name="Fulton R."/>
            <person name="Garcia A.C."/>
            <person name="Gardiner A."/>
            <person name="Garfield D.A."/>
            <person name="Garvin B.E."/>
            <person name="Gibson G."/>
            <person name="Gilbert D."/>
            <person name="Gnerre S."/>
            <person name="Godfrey J."/>
            <person name="Good R."/>
            <person name="Gotea V."/>
            <person name="Gravely B."/>
            <person name="Greenberg A.J."/>
            <person name="Griffiths-Jones S."/>
            <person name="Gross S."/>
            <person name="Guigo R."/>
            <person name="Gustafson E.A."/>
            <person name="Haerty W."/>
            <person name="Hahn M.W."/>
            <person name="Halligan D.L."/>
            <person name="Halpern A.L."/>
            <person name="Halter G.M."/>
            <person name="Han M.V."/>
            <person name="Heger A."/>
            <person name="Hillier L."/>
            <person name="Hinrichs A.S."/>
            <person name="Holmes I."/>
            <person name="Hoskins R.A."/>
            <person name="Hubisz M.J."/>
            <person name="Hultmark D."/>
            <person name="Huntley M.A."/>
            <person name="Jaffe D.B."/>
            <person name="Jagadeeshan S."/>
            <person name="Jeck W.R."/>
            <person name="Johnson J."/>
            <person name="Jones C.D."/>
            <person name="Jordan W.C."/>
            <person name="Karpen G.H."/>
            <person name="Kataoka E."/>
            <person name="Keightley P.D."/>
            <person name="Kheradpour P."/>
            <person name="Kirkness E.F."/>
            <person name="Koerich L.B."/>
            <person name="Kristiansen K."/>
            <person name="Kudrna D."/>
            <person name="Kulathinal R.J."/>
            <person name="Kumar S."/>
            <person name="Kwok R."/>
            <person name="Lander E."/>
            <person name="Langley C.H."/>
            <person name="Lapoint R."/>
            <person name="Lazzaro B.P."/>
            <person name="Lee S.J."/>
            <person name="Levesque L."/>
            <person name="Li R."/>
            <person name="Lin C.F."/>
            <person name="Lin M.F."/>
            <person name="Lindblad-Toh K."/>
            <person name="Llopart A."/>
            <person name="Long M."/>
            <person name="Low L."/>
            <person name="Lozovsky E."/>
            <person name="Lu J."/>
            <person name="Luo M."/>
            <person name="Machado C.A."/>
            <person name="Makalowski W."/>
            <person name="Marzo M."/>
            <person name="Matsuda M."/>
            <person name="Matzkin L."/>
            <person name="McAllister B."/>
            <person name="McBride C.S."/>
            <person name="McKernan B."/>
            <person name="McKernan K."/>
            <person name="Mendez-Lago M."/>
            <person name="Minx P."/>
            <person name="Mollenhauer M.U."/>
            <person name="Montooth K."/>
            <person name="Mount S.M."/>
            <person name="Mu X."/>
            <person name="Myers E."/>
            <person name="Negre B."/>
            <person name="Newfeld S."/>
            <person name="Nielsen R."/>
            <person name="Noor M.A."/>
            <person name="O'Grady P."/>
            <person name="Pachter L."/>
            <person name="Papaceit M."/>
            <person name="Parisi M.J."/>
            <person name="Parisi M."/>
            <person name="Parts L."/>
            <person name="Pedersen J.S."/>
            <person name="Pesole G."/>
            <person name="Phillippy A.M."/>
            <person name="Ponting C.P."/>
            <person name="Pop M."/>
            <person name="Porcelli D."/>
            <person name="Powell J.R."/>
            <person name="Prohaska S."/>
            <person name="Pruitt K."/>
            <person name="Puig M."/>
            <person name="Quesneville H."/>
            <person name="Ram K.R."/>
            <person name="Rand D."/>
            <person name="Rasmussen M.D."/>
            <person name="Reed L.K."/>
            <person name="Reenan R."/>
            <person name="Reily A."/>
            <person name="Remington K.A."/>
            <person name="Rieger T.T."/>
            <person name="Ritchie M.G."/>
            <person name="Robin C."/>
            <person name="Rogers Y.H."/>
            <person name="Rohde C."/>
            <person name="Rozas J."/>
            <person name="Rubenfield M.J."/>
            <person name="Ruiz A."/>
            <person name="Russo S."/>
            <person name="Salzberg S.L."/>
            <person name="Sanchez-Gracia A."/>
            <person name="Saranga D.J."/>
            <person name="Sato H."/>
            <person name="Schaeffer S.W."/>
            <person name="Schatz M.C."/>
            <person name="Schlenke T."/>
            <person name="Schwartz R."/>
            <person name="Segarra C."/>
            <person name="Singh R.S."/>
            <person name="Sirot L."/>
            <person name="Sirota M."/>
            <person name="Sisneros N.B."/>
            <person name="Smith C.D."/>
            <person name="Smith T.F."/>
            <person name="Spieth J."/>
            <person name="Stage D.E."/>
            <person name="Stark A."/>
            <person name="Stephan W."/>
            <person name="Strausberg R.L."/>
            <person name="Strempel S."/>
            <person name="Sturgill D."/>
            <person name="Sutton G."/>
            <person name="Sutton G.G."/>
            <person name="Tao W."/>
            <person name="Teichmann S."/>
            <person name="Tobari Y.N."/>
            <person name="Tomimura Y."/>
            <person name="Tsolas J.M."/>
            <person name="Valente V.L."/>
            <person name="Venter E."/>
            <person name="Venter J.C."/>
            <person name="Vicario S."/>
            <person name="Vieira F.G."/>
            <person name="Vilella A.J."/>
            <person name="Villasante A."/>
            <person name="Walenz B."/>
            <person name="Wang J."/>
            <person name="Wasserman M."/>
            <person name="Watts T."/>
            <person name="Wilson D."/>
            <person name="Wilson R.K."/>
            <person name="Wing R.A."/>
            <person name="Wolfner M.F."/>
            <person name="Wong A."/>
            <person name="Wong G.K."/>
            <person name="Wu C.I."/>
            <person name="Wu G."/>
            <person name="Yamamoto D."/>
            <person name="Yang H.P."/>
            <person name="Yang S.P."/>
            <person name="Yorke J.A."/>
            <person name="Yoshida K."/>
            <person name="Zdobnov E."/>
            <person name="Zhang P."/>
            <person name="Zhang Y."/>
            <person name="Zimin A.V."/>
            <person name="Baldwin J."/>
            <person name="Abdouelleil A."/>
            <person name="Abdulkadir J."/>
            <person name="Abebe A."/>
            <person name="Abera B."/>
            <person name="Abreu J."/>
            <person name="Acer S.C."/>
            <person name="Aftuck L."/>
            <person name="Alexander A."/>
            <person name="An P."/>
            <person name="Anderson E."/>
            <person name="Anderson S."/>
            <person name="Arachi H."/>
            <person name="Azer M."/>
            <person name="Bachantsang P."/>
            <person name="Barry A."/>
            <person name="Bayul T."/>
            <person name="Berlin A."/>
            <person name="Bessette D."/>
            <person name="Bloom T."/>
            <person name="Blye J."/>
            <person name="Boguslavskiy L."/>
            <person name="Bonnet C."/>
            <person name="Boukhgalter B."/>
            <person name="Bourzgui I."/>
            <person name="Brown A."/>
            <person name="Cahill P."/>
            <person name="Channer S."/>
            <person name="Cheshatsang Y."/>
            <person name="Chuda L."/>
            <person name="Citroen M."/>
            <person name="Collymore A."/>
            <person name="Cooke P."/>
            <person name="Costello M."/>
            <person name="D'Aco K."/>
            <person name="Daza R."/>
            <person name="De Haan G."/>
            <person name="DeGray S."/>
            <person name="DeMaso C."/>
            <person name="Dhargay N."/>
            <person name="Dooley K."/>
            <person name="Dooley E."/>
            <person name="Doricent M."/>
            <person name="Dorje P."/>
            <person name="Dorjee K."/>
            <person name="Dupes A."/>
            <person name="Elong R."/>
            <person name="Falk J."/>
            <person name="Farina A."/>
            <person name="Faro S."/>
            <person name="Ferguson D."/>
            <person name="Fisher S."/>
            <person name="Foley C.D."/>
            <person name="Franke A."/>
            <person name="Friedrich D."/>
            <person name="Gadbois L."/>
            <person name="Gearin G."/>
            <person name="Gearin C.R."/>
            <person name="Giannoukos G."/>
            <person name="Goode T."/>
            <person name="Graham J."/>
            <person name="Grandbois E."/>
            <person name="Grewal S."/>
            <person name="Gyaltsen K."/>
            <person name="Hafez N."/>
            <person name="Hagos B."/>
            <person name="Hall J."/>
            <person name="Henson C."/>
            <person name="Hollinger A."/>
            <person name="Honan T."/>
            <person name="Huard M.D."/>
            <person name="Hughes L."/>
            <person name="Hurhula B."/>
            <person name="Husby M.E."/>
            <person name="Kamat A."/>
            <person name="Kanga B."/>
            <person name="Kashin S."/>
            <person name="Khazanovich D."/>
            <person name="Kisner P."/>
            <person name="Lance K."/>
            <person name="Lara M."/>
            <person name="Lee W."/>
            <person name="Lennon N."/>
            <person name="Letendre F."/>
            <person name="LeVine R."/>
            <person name="Lipovsky A."/>
            <person name="Liu X."/>
            <person name="Liu J."/>
            <person name="Liu S."/>
            <person name="Lokyitsang T."/>
            <person name="Lokyitsang Y."/>
            <person name="Lubonja R."/>
            <person name="Lui A."/>
            <person name="MacDonald P."/>
            <person name="Magnisalis V."/>
            <person name="Maru K."/>
            <person name="Matthews C."/>
            <person name="McCusker W."/>
            <person name="McDonough S."/>
            <person name="Mehta T."/>
            <person name="Meldrim J."/>
            <person name="Meneus L."/>
            <person name="Mihai O."/>
            <person name="Mihalev A."/>
            <person name="Mihova T."/>
            <person name="Mittelman R."/>
            <person name="Mlenga V."/>
            <person name="Montmayeur A."/>
            <person name="Mulrain L."/>
            <person name="Navidi A."/>
            <person name="Naylor J."/>
            <person name="Negash T."/>
            <person name="Nguyen T."/>
            <person name="Nguyen N."/>
            <person name="Nicol R."/>
            <person name="Norbu C."/>
            <person name="Norbu N."/>
            <person name="Novod N."/>
            <person name="O'Neill B."/>
            <person name="Osman S."/>
            <person name="Markiewicz E."/>
            <person name="Oyono O.L."/>
            <person name="Patti C."/>
            <person name="Phunkhang P."/>
            <person name="Pierre F."/>
            <person name="Priest M."/>
            <person name="Raghuraman S."/>
            <person name="Rege F."/>
            <person name="Reyes R."/>
            <person name="Rise C."/>
            <person name="Rogov P."/>
            <person name="Ross K."/>
            <person name="Ryan E."/>
            <person name="Settipalli S."/>
            <person name="Shea T."/>
            <person name="Sherpa N."/>
            <person name="Shi L."/>
            <person name="Shih D."/>
            <person name="Sparrow T."/>
            <person name="Spaulding J."/>
            <person name="Stalker J."/>
            <person name="Stange-Thomann N."/>
            <person name="Stavropoulos S."/>
            <person name="Stone C."/>
            <person name="Strader C."/>
            <person name="Tesfaye S."/>
            <person name="Thomson T."/>
            <person name="Thoulutsang Y."/>
            <person name="Thoulutsang D."/>
            <person name="Topham K."/>
            <person name="Topping I."/>
            <person name="Tsamla T."/>
            <person name="Vassiliev H."/>
            <person name="Vo A."/>
            <person name="Wangchuk T."/>
            <person name="Wangdi T."/>
            <person name="Weiand M."/>
            <person name="Wilkinson J."/>
            <person name="Wilson A."/>
            <person name="Yadav S."/>
            <person name="Young G."/>
            <person name="Yu Q."/>
            <person name="Zembek L."/>
            <person name="Zhong D."/>
            <person name="Zimmer A."/>
            <person name="Zwirko Z."/>
            <person name="Jaffe D.B."/>
            <person name="Alvarez P."/>
            <person name="Brockman W."/>
            <person name="Butler J."/>
            <person name="Chin C."/>
            <person name="Gnerre S."/>
            <person name="Grabherr M."/>
            <person name="Kleber M."/>
            <person name="Mauceli E."/>
            <person name="MacCallum I."/>
        </authorList>
    </citation>
    <scope>NUCLEOTIDE SEQUENCE [LARGE SCALE GENOMIC DNA]</scope>
    <source>
        <strain evidence="4">Tucson 15287-2541.00</strain>
    </source>
</reference>
<dbReference type="HOGENOM" id="CLU_004448_0_0_1"/>
<feature type="compositionally biased region" description="Acidic residues" evidence="2">
    <location>
        <begin position="466"/>
        <end position="476"/>
    </location>
</feature>
<evidence type="ECO:0000313" key="4">
    <source>
        <dbReference type="Proteomes" id="UP000001070"/>
    </source>
</evidence>
<dbReference type="Proteomes" id="UP000001070">
    <property type="component" value="Unassembled WGS sequence"/>
</dbReference>
<dbReference type="FunCoup" id="B4JIM8">
    <property type="interactions" value="341"/>
</dbReference>
<sequence>MDEENSDTPRVTRARTRRMSALESDRPLTPQVDLVAERPAAASPRVMRRTRVNSSTIELRTPIRATRSLLARGDTPEPATPTLSLSAAKRATRTPAKSARKQLTLQEDLKEEEAEAKQASIEVAVDPITPVQKGAAGAISTPPSDDRRVTRSMSKTPPVAGRSANNTPTNVKNSPKAKPKETQQKPVTPKIVDVQKIHSDEKVAEKSISKFQTKQAPVEEAEMDERLANVSMSMVATTSKVKVNVKDILLDYKSPIAPKETNKTNPQDEENNGMEKAKEQLMPSTEATEVLLDDLDVALVCDALVIDDVRLPDLTPKLMSRVVEQKSSESRKAVGFNGDNQVEDDTKTKYPKTPARITNLSVKKGSMLKVKHETPLKPLLKERKSSTPLAKSETPLQDEQTVASDEPRKQPPAQIDVIPPFSALEDDNNNNKSTEVEITKETLASRLDSDDEDEEADRSASLHNEDEYEDAEEDEDNRSACEFFDTEAEVFENYESGDSMDSAERREIKENEILYDGESVGSQDTPDEHSEDEEEGSADERMSFIVSDSDGEGDGDGCSITSLCFSSAEEDAEDAKLQKKYRRIVSIDSSDEEKPGDTVAKENEVKNDENAEEKPMEKKEKETAELPEKSLKPTESEEAVQLDKSIAINKTVSSVGHSDEEPMEIDEVSSSSDDEDGGNESKLNNKSIYEVLDSCGDDDGDESSVKVGAKDNVDDVGKSLKSSAEHENEQASSSNGKDNDEIPILSSKQSEQSSTETVAGCKSVATASESSTFHDKQKRGEEEVLLAELASCDVSHLQKMFNPLQKSRRQTLYMEDTPMPAKEPKLKRRSVQLNSDVQPSQSFIETLAEEQRRLSKRKRMSKSFCGAADNLDVSVVEEVQRKKAKRSCDNAEAEKVEAERSADQLEKVLTATDQLEVELPVTQMEVELPVAKIEKELPDVQKEQELPVAQKEKNLLPVVNNVEKVLSSAKVEKELPARKVEKELPAGKVEMKLPASKVEMKLPAAQKEDAQIEEQTHLVCVEQLPVAKLELQLPAAAPKEPAKRRSFYLDYCDNILLAANEAKLQQKKQQRLAAGDQQVKQKRPSKVVTDPLPNSQIAILRASPERELSAKIKKNVKRLQATKQAVKQAVNHAVQLLVPDAAANKQPQSLARKLSPQPEVNGRTTKQTKAKANKKKKRKGLVEQVTPGNSSEEEELIKTRAGWVFVTKEQQEIVKTNSGPMIVEPCTPKQKHFRVDHLTPVGLGFQEQQLPHRTKAKDKRNAATEAALRFKMKMFGRDK</sequence>
<accession>B4JIM8</accession>
<dbReference type="KEGG" id="dgr:6564017"/>
<protein>
    <submittedName>
        <fullName evidence="3">GH19126</fullName>
    </submittedName>
</protein>
<feature type="compositionally biased region" description="Acidic residues" evidence="2">
    <location>
        <begin position="661"/>
        <end position="678"/>
    </location>
</feature>
<feature type="compositionally biased region" description="Basic and acidic residues" evidence="2">
    <location>
        <begin position="370"/>
        <end position="385"/>
    </location>
</feature>
<dbReference type="OMA" id="IVQVEPC"/>
<feature type="compositionally biased region" description="Low complexity" evidence="2">
    <location>
        <begin position="746"/>
        <end position="757"/>
    </location>
</feature>
<name>B4JIM8_DROGR</name>
<feature type="compositionally biased region" description="Polar residues" evidence="2">
    <location>
        <begin position="386"/>
        <end position="403"/>
    </location>
</feature>
<organism evidence="4">
    <name type="scientific">Drosophila grimshawi</name>
    <name type="common">Hawaiian fruit fly</name>
    <name type="synonym">Idiomyia grimshawi</name>
    <dbReference type="NCBI Taxonomy" id="7222"/>
    <lineage>
        <taxon>Eukaryota</taxon>
        <taxon>Metazoa</taxon>
        <taxon>Ecdysozoa</taxon>
        <taxon>Arthropoda</taxon>
        <taxon>Hexapoda</taxon>
        <taxon>Insecta</taxon>
        <taxon>Pterygota</taxon>
        <taxon>Neoptera</taxon>
        <taxon>Endopterygota</taxon>
        <taxon>Diptera</taxon>
        <taxon>Brachycera</taxon>
        <taxon>Muscomorpha</taxon>
        <taxon>Ephydroidea</taxon>
        <taxon>Drosophilidae</taxon>
        <taxon>Drosophila</taxon>
        <taxon>Hawaiian Drosophila</taxon>
    </lineage>
</organism>
<feature type="region of interest" description="Disordered" evidence="2">
    <location>
        <begin position="132"/>
        <end position="189"/>
    </location>
</feature>
<feature type="region of interest" description="Disordered" evidence="2">
    <location>
        <begin position="1"/>
        <end position="29"/>
    </location>
</feature>
<dbReference type="PhylomeDB" id="B4JIM8"/>
<dbReference type="InParanoid" id="B4JIM8"/>
<feature type="region of interest" description="Disordered" evidence="2">
    <location>
        <begin position="325"/>
        <end position="780"/>
    </location>
</feature>
<dbReference type="EMBL" id="CH916369">
    <property type="protein sequence ID" value="EDV93109.1"/>
    <property type="molecule type" value="Genomic_DNA"/>
</dbReference>
<evidence type="ECO:0000256" key="2">
    <source>
        <dbReference type="SAM" id="MobiDB-lite"/>
    </source>
</evidence>
<feature type="compositionally biased region" description="Basic and acidic residues" evidence="2">
    <location>
        <begin position="592"/>
        <end position="635"/>
    </location>
</feature>
<feature type="compositionally biased region" description="Basic and acidic residues" evidence="2">
    <location>
        <begin position="502"/>
        <end position="512"/>
    </location>
</feature>
<feature type="compositionally biased region" description="Polar residues" evidence="2">
    <location>
        <begin position="163"/>
        <end position="173"/>
    </location>
</feature>
<gene>
    <name evidence="3" type="primary">Dgri\GH19126</name>
    <name evidence="3" type="ORF">Dgri_GH19126</name>
</gene>
<feature type="compositionally biased region" description="Basic and acidic residues" evidence="2">
    <location>
        <begin position="708"/>
        <end position="729"/>
    </location>
</feature>
<dbReference type="OrthoDB" id="8070558at2759"/>
<feature type="region of interest" description="Disordered" evidence="2">
    <location>
        <begin position="1068"/>
        <end position="1090"/>
    </location>
</feature>